<dbReference type="Gene3D" id="1.10.10.10">
    <property type="entry name" value="Winged helix-like DNA-binding domain superfamily/Winged helix DNA-binding domain"/>
    <property type="match status" value="1"/>
</dbReference>
<dbReference type="InterPro" id="IPR036388">
    <property type="entry name" value="WH-like_DNA-bd_sf"/>
</dbReference>
<evidence type="ECO:0000256" key="4">
    <source>
        <dbReference type="ARBA" id="ARBA00023125"/>
    </source>
</evidence>
<gene>
    <name evidence="7" type="ORF">EFL95_17880</name>
</gene>
<dbReference type="CDD" id="cd15831">
    <property type="entry name" value="BTAD"/>
    <property type="match status" value="1"/>
</dbReference>
<dbReference type="SMART" id="SM01043">
    <property type="entry name" value="BTAD"/>
    <property type="match status" value="1"/>
</dbReference>
<dbReference type="Pfam" id="PF00486">
    <property type="entry name" value="Trans_reg_C"/>
    <property type="match status" value="1"/>
</dbReference>
<dbReference type="SMART" id="SM00862">
    <property type="entry name" value="Trans_reg_C"/>
    <property type="match status" value="1"/>
</dbReference>
<keyword evidence="8" id="KW-1185">Reference proteome</keyword>
<name>A0A3N0DNU9_9ACTN</name>
<dbReference type="GO" id="GO:0004016">
    <property type="term" value="F:adenylate cyclase activity"/>
    <property type="evidence" value="ECO:0007669"/>
    <property type="project" value="TreeGrafter"/>
</dbReference>
<protein>
    <recommendedName>
        <fullName evidence="6">OmpR/PhoB-type domain-containing protein</fullName>
    </recommendedName>
</protein>
<keyword evidence="2" id="KW-0547">Nucleotide-binding</keyword>
<evidence type="ECO:0000256" key="3">
    <source>
        <dbReference type="ARBA" id="ARBA00022840"/>
    </source>
</evidence>
<dbReference type="GO" id="GO:0005524">
    <property type="term" value="F:ATP binding"/>
    <property type="evidence" value="ECO:0007669"/>
    <property type="project" value="UniProtKB-KW"/>
</dbReference>
<feature type="DNA-binding region" description="OmpR/PhoB-type" evidence="5">
    <location>
        <begin position="1"/>
        <end position="94"/>
    </location>
</feature>
<dbReference type="SUPFAM" id="SSF48452">
    <property type="entry name" value="TPR-like"/>
    <property type="match status" value="1"/>
</dbReference>
<organism evidence="7 8">
    <name type="scientific">Nocardioides marmorisolisilvae</name>
    <dbReference type="NCBI Taxonomy" id="1542737"/>
    <lineage>
        <taxon>Bacteria</taxon>
        <taxon>Bacillati</taxon>
        <taxon>Actinomycetota</taxon>
        <taxon>Actinomycetes</taxon>
        <taxon>Propionibacteriales</taxon>
        <taxon>Nocardioidaceae</taxon>
        <taxon>Nocardioides</taxon>
    </lineage>
</organism>
<evidence type="ECO:0000259" key="6">
    <source>
        <dbReference type="PROSITE" id="PS51755"/>
    </source>
</evidence>
<sequence>MLNVRVLGPVEVVHDGEAREISGAKERALLAVLASDLDRHFSVDSLVDELYRDSKVPDNAAAGVHVFVSRLRRQLGPAGGETLVRHGGGYSLALAEDALDSRVFLRTAGLGRELLQASDPDRAVLRLRDAVGLWRGRPFEGVSTQVTDLEADRLIEVRRSVFEALFEAELAAGRHREILAQLDQLIAEHPFHERFWAMRMVALYRSGRQAEALRNYQQLRAQTIDELGFEPTPELQRLELALLEHDPRLEWVPGVRRAETVLGLTGEGSAAVRDVLGPIACQPYLETSTARALVGRDAEQKVLAEVLDPEGPRRLRAVIVTGEAGAGKTRLVVGAALQAFAGGATVLVGRCDGYTLGAYQPVAEMVRWVLEQVPADELVAKVGEAAYGQLRHLALPHESEPVTSLYGDSNPNELYEAVAQLLRAVASPGRLVLVLEDAHWLDGPTSAMLRYLVRRFEADPISLLVTERPAEAAQYSPVLDVVDVLRRTNGLQEIVLGLLGPREVSSLAESILARPVTPSVAEALHVETSGNPLFVVEFLRHLVETGAIGSTAHEDEHDVVRTTSAPQSIRELVEQRLRRLDADAARLLTIGAALGREFDADIVRLVSGLDSISATRALDTAHATGLIDGVVDVPGRYTFTHAMIRRTVYDRLPSSERTALHLSIAETLEGHSLGTASQLARHYFESAAAGPPDRAIASGVRAAKEAQRALAFEDSLEILERTMKLVEARGSGRDRVALMLDLGDAHWWAGDVEQSQAIFADALELARVDGDDALFARAVLGRWRNNGAATQGFSASAPDRDLMDMIEEALSGLTEDAALRAALLGRLGIASYWTTPLERRREIADSAVALARASGNEAVLLDVLVDRQLTLWTPGSEAQRLERAQEILALARKLRQSAREADCRAFEAVDHLALGDTQAADASIRHFLRASTYLRQPFYRWHAHYLPALRALMRGRFDEAESLTAAATDESELFQPGAEGAMMLTGLQTLWLFYERGDLDQIAPLLEGVADTFGEIPAMNAARAWVAAETGDRERASTMVAELAAADFDVIAQTDIAWLAAMCFISSAAATVGDLDAAARLRTILTPYVGRNGLVWVGLCCGPVDHYLGLLAARLGDQDAAAAHLDDAVALTERMDALPLRLRAQLDRCRVAFARAGDPYPVGEVLAEVRAAADRLGMRGVVREAESLQADLSS</sequence>
<evidence type="ECO:0000256" key="1">
    <source>
        <dbReference type="ARBA" id="ARBA00005820"/>
    </source>
</evidence>
<proteinExistence type="inferred from homology"/>
<dbReference type="PROSITE" id="PS51755">
    <property type="entry name" value="OMPR_PHOB"/>
    <property type="match status" value="1"/>
</dbReference>
<dbReference type="Pfam" id="PF13191">
    <property type="entry name" value="AAA_16"/>
    <property type="match status" value="1"/>
</dbReference>
<dbReference type="InterPro" id="IPR005158">
    <property type="entry name" value="BTAD"/>
</dbReference>
<dbReference type="GO" id="GO:0005737">
    <property type="term" value="C:cytoplasm"/>
    <property type="evidence" value="ECO:0007669"/>
    <property type="project" value="TreeGrafter"/>
</dbReference>
<keyword evidence="3" id="KW-0067">ATP-binding</keyword>
<dbReference type="SUPFAM" id="SSF46894">
    <property type="entry name" value="C-terminal effector domain of the bipartite response regulators"/>
    <property type="match status" value="1"/>
</dbReference>
<dbReference type="InterPro" id="IPR001867">
    <property type="entry name" value="OmpR/PhoB-type_DNA-bd"/>
</dbReference>
<evidence type="ECO:0000313" key="8">
    <source>
        <dbReference type="Proteomes" id="UP000277094"/>
    </source>
</evidence>
<dbReference type="RefSeq" id="WP_123235468.1">
    <property type="nucleotide sequence ID" value="NZ_RJSG01000005.1"/>
</dbReference>
<dbReference type="EMBL" id="RJSG01000005">
    <property type="protein sequence ID" value="RNL77322.1"/>
    <property type="molecule type" value="Genomic_DNA"/>
</dbReference>
<evidence type="ECO:0000256" key="5">
    <source>
        <dbReference type="PROSITE-ProRule" id="PRU01091"/>
    </source>
</evidence>
<dbReference type="SUPFAM" id="SSF52540">
    <property type="entry name" value="P-loop containing nucleoside triphosphate hydrolases"/>
    <property type="match status" value="1"/>
</dbReference>
<feature type="domain" description="OmpR/PhoB-type" evidence="6">
    <location>
        <begin position="1"/>
        <end position="94"/>
    </location>
</feature>
<dbReference type="PANTHER" id="PTHR16305">
    <property type="entry name" value="TESTICULAR SOLUBLE ADENYLYL CYCLASE"/>
    <property type="match status" value="1"/>
</dbReference>
<evidence type="ECO:0000256" key="2">
    <source>
        <dbReference type="ARBA" id="ARBA00022741"/>
    </source>
</evidence>
<dbReference type="GO" id="GO:0003677">
    <property type="term" value="F:DNA binding"/>
    <property type="evidence" value="ECO:0007669"/>
    <property type="project" value="UniProtKB-UniRule"/>
</dbReference>
<dbReference type="InterPro" id="IPR011990">
    <property type="entry name" value="TPR-like_helical_dom_sf"/>
</dbReference>
<dbReference type="InterPro" id="IPR027417">
    <property type="entry name" value="P-loop_NTPase"/>
</dbReference>
<comment type="similarity">
    <text evidence="1">Belongs to the AfsR/DnrI/RedD regulatory family.</text>
</comment>
<dbReference type="Gene3D" id="1.25.40.10">
    <property type="entry name" value="Tetratricopeptide repeat domain"/>
    <property type="match status" value="1"/>
</dbReference>
<dbReference type="Pfam" id="PF03704">
    <property type="entry name" value="BTAD"/>
    <property type="match status" value="1"/>
</dbReference>
<dbReference type="GO" id="GO:0000160">
    <property type="term" value="P:phosphorelay signal transduction system"/>
    <property type="evidence" value="ECO:0007669"/>
    <property type="project" value="InterPro"/>
</dbReference>
<keyword evidence="4 5" id="KW-0238">DNA-binding</keyword>
<dbReference type="PANTHER" id="PTHR16305:SF35">
    <property type="entry name" value="TRANSCRIPTIONAL ACTIVATOR DOMAIN"/>
    <property type="match status" value="1"/>
</dbReference>
<dbReference type="InterPro" id="IPR041664">
    <property type="entry name" value="AAA_16"/>
</dbReference>
<reference evidence="7 8" key="1">
    <citation type="submission" date="2018-11" db="EMBL/GenBank/DDBJ databases">
        <authorList>
            <person name="Li F."/>
        </authorList>
    </citation>
    <scope>NUCLEOTIDE SEQUENCE [LARGE SCALE GENOMIC DNA]</scope>
    <source>
        <strain evidence="7 8">KIS18-7</strain>
    </source>
</reference>
<dbReference type="Proteomes" id="UP000277094">
    <property type="component" value="Unassembled WGS sequence"/>
</dbReference>
<comment type="caution">
    <text evidence="7">The sequence shown here is derived from an EMBL/GenBank/DDBJ whole genome shotgun (WGS) entry which is preliminary data.</text>
</comment>
<accession>A0A3N0DNU9</accession>
<dbReference type="InterPro" id="IPR016032">
    <property type="entry name" value="Sig_transdc_resp-reg_C-effctor"/>
</dbReference>
<dbReference type="OrthoDB" id="134712at2"/>
<dbReference type="GO" id="GO:0006355">
    <property type="term" value="P:regulation of DNA-templated transcription"/>
    <property type="evidence" value="ECO:0007669"/>
    <property type="project" value="InterPro"/>
</dbReference>
<evidence type="ECO:0000313" key="7">
    <source>
        <dbReference type="EMBL" id="RNL77322.1"/>
    </source>
</evidence>
<dbReference type="AlphaFoldDB" id="A0A3N0DNU9"/>